<evidence type="ECO:0000313" key="2">
    <source>
        <dbReference type="EMBL" id="MDN0021817.1"/>
    </source>
</evidence>
<dbReference type="AlphaFoldDB" id="A0AAW7JGK9"/>
<gene>
    <name evidence="2" type="ORF">QVN81_02085</name>
    <name evidence="3" type="ORF">QVN84_02080</name>
</gene>
<dbReference type="Proteomes" id="UP001168478">
    <property type="component" value="Unassembled WGS sequence"/>
</dbReference>
<keyword evidence="1" id="KW-0472">Membrane</keyword>
<protein>
    <submittedName>
        <fullName evidence="3">Uncharacterized protein</fullName>
    </submittedName>
</protein>
<dbReference type="EMBL" id="JAUEIF010000001">
    <property type="protein sequence ID" value="MDN0024314.1"/>
    <property type="molecule type" value="Genomic_DNA"/>
</dbReference>
<feature type="transmembrane region" description="Helical" evidence="1">
    <location>
        <begin position="31"/>
        <end position="49"/>
    </location>
</feature>
<reference evidence="3" key="1">
    <citation type="submission" date="2023-06" db="EMBL/GenBank/DDBJ databases">
        <authorList>
            <person name="Zeman M."/>
            <person name="Kubasova T."/>
            <person name="Jahodarova E."/>
            <person name="Nykrynova M."/>
            <person name="Rychlik I."/>
        </authorList>
    </citation>
    <scope>NUCLEOTIDE SEQUENCE</scope>
    <source>
        <strain evidence="3">ET15</strain>
        <strain evidence="2">ET37</strain>
    </source>
</reference>
<accession>A0AAW7JGK9</accession>
<keyword evidence="4" id="KW-1185">Reference proteome</keyword>
<keyword evidence="1" id="KW-0812">Transmembrane</keyword>
<dbReference type="EMBL" id="JAUEIE010000001">
    <property type="protein sequence ID" value="MDN0021817.1"/>
    <property type="molecule type" value="Genomic_DNA"/>
</dbReference>
<evidence type="ECO:0000256" key="1">
    <source>
        <dbReference type="SAM" id="Phobius"/>
    </source>
</evidence>
<proteinExistence type="predicted"/>
<feature type="transmembrane region" description="Helical" evidence="1">
    <location>
        <begin position="87"/>
        <end position="106"/>
    </location>
</feature>
<dbReference type="Proteomes" id="UP001167831">
    <property type="component" value="Unassembled WGS sequence"/>
</dbReference>
<feature type="transmembrane region" description="Helical" evidence="1">
    <location>
        <begin position="61"/>
        <end position="81"/>
    </location>
</feature>
<sequence>MKGYIISFCMVLAALLLSTLSFLVNNSTYMTMHSLPGIALAAIVLWRLHQVSRKGLDERRHALAMVCGWLFFFVVLTGPLLVDGYPAYSTAIVLGWGIAVAMACLFHLYRNVAVGAAGVAVWIAFVAFAVPAWSSYCNNHTDSRADNTGQSTEVQAADGEGAMRITG</sequence>
<evidence type="ECO:0000313" key="3">
    <source>
        <dbReference type="EMBL" id="MDN0024314.1"/>
    </source>
</evidence>
<comment type="caution">
    <text evidence="3">The sequence shown here is derived from an EMBL/GenBank/DDBJ whole genome shotgun (WGS) entry which is preliminary data.</text>
</comment>
<reference evidence="3" key="2">
    <citation type="submission" date="2023-08" db="EMBL/GenBank/DDBJ databases">
        <title>Identification and characterization of horizontal gene transfer across gut microbiota members of farm animals based on homology search.</title>
        <authorList>
            <person name="Schwarzerova J."/>
            <person name="Nykrynova M."/>
            <person name="Jureckova K."/>
            <person name="Cejkova D."/>
            <person name="Rychlik I."/>
        </authorList>
    </citation>
    <scope>NUCLEOTIDE SEQUENCE</scope>
    <source>
        <strain evidence="3">ET15</strain>
        <strain evidence="2">ET37</strain>
    </source>
</reference>
<dbReference type="RefSeq" id="WP_289824567.1">
    <property type="nucleotide sequence ID" value="NZ_JAUEIE010000001.1"/>
</dbReference>
<organism evidence="3 5">
    <name type="scientific">Leyella lascolaii</name>
    <dbReference type="NCBI Taxonomy" id="1776379"/>
    <lineage>
        <taxon>Bacteria</taxon>
        <taxon>Pseudomonadati</taxon>
        <taxon>Bacteroidota</taxon>
        <taxon>Bacteroidia</taxon>
        <taxon>Bacteroidales</taxon>
        <taxon>Prevotellaceae</taxon>
        <taxon>Leyella</taxon>
    </lineage>
</organism>
<keyword evidence="1" id="KW-1133">Transmembrane helix</keyword>
<evidence type="ECO:0000313" key="5">
    <source>
        <dbReference type="Proteomes" id="UP001168478"/>
    </source>
</evidence>
<evidence type="ECO:0000313" key="4">
    <source>
        <dbReference type="Proteomes" id="UP001167831"/>
    </source>
</evidence>
<name>A0AAW7JGK9_9BACT</name>
<feature type="transmembrane region" description="Helical" evidence="1">
    <location>
        <begin position="113"/>
        <end position="133"/>
    </location>
</feature>